<evidence type="ECO:0008006" key="3">
    <source>
        <dbReference type="Google" id="ProtNLM"/>
    </source>
</evidence>
<proteinExistence type="predicted"/>
<name>A0ABR8Y505_9BACT</name>
<dbReference type="PROSITE" id="PS51257">
    <property type="entry name" value="PROKAR_LIPOPROTEIN"/>
    <property type="match status" value="1"/>
</dbReference>
<gene>
    <name evidence="1" type="ORF">H9625_02285</name>
</gene>
<accession>A0ABR8Y505</accession>
<sequence>MKLKNYFLGLSVAVMGLLTSCNQDNEGPVYEGATMGVTFAINSQSVSFPATGYEGFDVEVIRAVSDEAATIPLNASMSDGSVVPSEIQVPANVNFEAGEFTATVHVTVGDITPGENYRLVLSLGEETAPVDAILQKTITIYRDYTYSLIGTGTYTSTFFTLEDGSPQSFPVEVMQADQNPSLYKAIAVYEEGYDIVFQVGADGRTVSVARQAACSDINGYGTAYVAGNGTLENGVITVTLEFSVSAGSFTPPAIETLQLPTTSAE</sequence>
<protein>
    <recommendedName>
        <fullName evidence="3">DUF1735 domain-containing protein</fullName>
    </recommendedName>
</protein>
<dbReference type="EMBL" id="JACSPP010000004">
    <property type="protein sequence ID" value="MBD8039290.1"/>
    <property type="molecule type" value="Genomic_DNA"/>
</dbReference>
<evidence type="ECO:0000313" key="1">
    <source>
        <dbReference type="EMBL" id="MBD8039290.1"/>
    </source>
</evidence>
<keyword evidence="2" id="KW-1185">Reference proteome</keyword>
<comment type="caution">
    <text evidence="1">The sequence shown here is derived from an EMBL/GenBank/DDBJ whole genome shotgun (WGS) entry which is preliminary data.</text>
</comment>
<dbReference type="RefSeq" id="WP_191762876.1">
    <property type="nucleotide sequence ID" value="NZ_JACSPP010000004.1"/>
</dbReference>
<reference evidence="1 2" key="1">
    <citation type="submission" date="2020-08" db="EMBL/GenBank/DDBJ databases">
        <title>A Genomic Blueprint of the Chicken Gut Microbiome.</title>
        <authorList>
            <person name="Gilroy R."/>
            <person name="Ravi A."/>
            <person name="Getino M."/>
            <person name="Pursley I."/>
            <person name="Horton D.L."/>
            <person name="Alikhan N.-F."/>
            <person name="Baker D."/>
            <person name="Gharbi K."/>
            <person name="Hall N."/>
            <person name="Watson M."/>
            <person name="Adriaenssens E.M."/>
            <person name="Foster-Nyarko E."/>
            <person name="Jarju S."/>
            <person name="Secka A."/>
            <person name="Antonio M."/>
            <person name="Oren A."/>
            <person name="Chaudhuri R."/>
            <person name="La Ragione R.M."/>
            <person name="Hildebrand F."/>
            <person name="Pallen M.J."/>
        </authorList>
    </citation>
    <scope>NUCLEOTIDE SEQUENCE [LARGE SCALE GENOMIC DNA]</scope>
    <source>
        <strain evidence="1 2">Sa1CVN1</strain>
    </source>
</reference>
<organism evidence="1 2">
    <name type="scientific">Phocaeicola intestinalis</name>
    <dbReference type="NCBI Taxonomy" id="2762212"/>
    <lineage>
        <taxon>Bacteria</taxon>
        <taxon>Pseudomonadati</taxon>
        <taxon>Bacteroidota</taxon>
        <taxon>Bacteroidia</taxon>
        <taxon>Bacteroidales</taxon>
        <taxon>Bacteroidaceae</taxon>
        <taxon>Phocaeicola</taxon>
    </lineage>
</organism>
<dbReference type="Proteomes" id="UP000620874">
    <property type="component" value="Unassembled WGS sequence"/>
</dbReference>
<evidence type="ECO:0000313" key="2">
    <source>
        <dbReference type="Proteomes" id="UP000620874"/>
    </source>
</evidence>